<dbReference type="GO" id="GO:0046872">
    <property type="term" value="F:metal ion binding"/>
    <property type="evidence" value="ECO:0007669"/>
    <property type="project" value="UniProtKB-KW"/>
</dbReference>
<evidence type="ECO:0000256" key="3">
    <source>
        <dbReference type="ARBA" id="ARBA00022448"/>
    </source>
</evidence>
<evidence type="ECO:0000256" key="9">
    <source>
        <dbReference type="ARBA" id="ARBA00023128"/>
    </source>
</evidence>
<evidence type="ECO:0000259" key="16">
    <source>
        <dbReference type="Pfam" id="PF02953"/>
    </source>
</evidence>
<evidence type="ECO:0000256" key="5">
    <source>
        <dbReference type="ARBA" id="ARBA00022792"/>
    </source>
</evidence>
<evidence type="ECO:0000256" key="7">
    <source>
        <dbReference type="ARBA" id="ARBA00022927"/>
    </source>
</evidence>
<keyword evidence="4" id="KW-0479">Metal-binding</keyword>
<evidence type="ECO:0000256" key="14">
    <source>
        <dbReference type="ARBA" id="ARBA00065568"/>
    </source>
</evidence>
<reference evidence="17" key="1">
    <citation type="journal article" date="2020" name="Stud. Mycol.">
        <title>101 Dothideomycetes genomes: a test case for predicting lifestyles and emergence of pathogens.</title>
        <authorList>
            <person name="Haridas S."/>
            <person name="Albert R."/>
            <person name="Binder M."/>
            <person name="Bloem J."/>
            <person name="Labutti K."/>
            <person name="Salamov A."/>
            <person name="Andreopoulos B."/>
            <person name="Baker S."/>
            <person name="Barry K."/>
            <person name="Bills G."/>
            <person name="Bluhm B."/>
            <person name="Cannon C."/>
            <person name="Castanera R."/>
            <person name="Culley D."/>
            <person name="Daum C."/>
            <person name="Ezra D."/>
            <person name="Gonzalez J."/>
            <person name="Henrissat B."/>
            <person name="Kuo A."/>
            <person name="Liang C."/>
            <person name="Lipzen A."/>
            <person name="Lutzoni F."/>
            <person name="Magnuson J."/>
            <person name="Mondo S."/>
            <person name="Nolan M."/>
            <person name="Ohm R."/>
            <person name="Pangilinan J."/>
            <person name="Park H.-J."/>
            <person name="Ramirez L."/>
            <person name="Alfaro M."/>
            <person name="Sun H."/>
            <person name="Tritt A."/>
            <person name="Yoshinaga Y."/>
            <person name="Zwiers L.-H."/>
            <person name="Turgeon B."/>
            <person name="Goodwin S."/>
            <person name="Spatafora J."/>
            <person name="Crous P."/>
            <person name="Grigoriev I."/>
        </authorList>
    </citation>
    <scope>NUCLEOTIDE SEQUENCE</scope>
    <source>
        <strain evidence="17">CBS 110217</strain>
    </source>
</reference>
<evidence type="ECO:0000256" key="4">
    <source>
        <dbReference type="ARBA" id="ARBA00022723"/>
    </source>
</evidence>
<evidence type="ECO:0000313" key="17">
    <source>
        <dbReference type="EMBL" id="KAF2033101.1"/>
    </source>
</evidence>
<dbReference type="SUPFAM" id="SSF144122">
    <property type="entry name" value="Tim10-like"/>
    <property type="match status" value="1"/>
</dbReference>
<comment type="subcellular location">
    <subcellularLocation>
        <location evidence="1 15">Mitochondrion inner membrane</location>
        <topology evidence="1 15">Peripheral membrane protein</topology>
        <orientation evidence="1 15">Intermembrane side</orientation>
    </subcellularLocation>
</comment>
<comment type="similarity">
    <text evidence="2 15">Belongs to the small Tim family.</text>
</comment>
<comment type="caution">
    <text evidence="17">The sequence shown here is derived from an EMBL/GenBank/DDBJ whole genome shotgun (WGS) entry which is preliminary data.</text>
</comment>
<keyword evidence="6" id="KW-0862">Zinc</keyword>
<dbReference type="AlphaFoldDB" id="A0A9P4HDJ8"/>
<keyword evidence="5 15" id="KW-0999">Mitochondrion inner membrane</keyword>
<dbReference type="InterPro" id="IPR004217">
    <property type="entry name" value="Tim10-like"/>
</dbReference>
<keyword evidence="9 15" id="KW-0496">Mitochondrion</keyword>
<comment type="domain">
    <text evidence="15">The twin CX3C motif contains 4 conserved Cys residues that form 2 disulfide bonds in the mitochondrial intermembrane space.</text>
</comment>
<keyword evidence="8 15" id="KW-0811">Translocation</keyword>
<dbReference type="PANTHER" id="PTHR11038:SF16">
    <property type="entry name" value="MITOCHONDRIAL IMPORT INNER MEMBRANE TRANSLOCASE SUBUNIT TIM10"/>
    <property type="match status" value="1"/>
</dbReference>
<proteinExistence type="inferred from homology"/>
<keyword evidence="10" id="KW-0472">Membrane</keyword>
<evidence type="ECO:0000256" key="1">
    <source>
        <dbReference type="ARBA" id="ARBA00004137"/>
    </source>
</evidence>
<comment type="function">
    <text evidence="13">Mitochondrial intermembrane chaperone that participates in the import and insertion of multi-pass transmembrane proteins into the mitochondrial inner membrane. Also required for the transfer of beta-barrel precursors from the TOM complex to the sorting and assembly machinery (SAM complex) of the outer membrane. Acts as a chaperone-like protein that protects the hydrophobic precursors from aggregation and guide them through the mitochondrial intermembrane space.</text>
</comment>
<dbReference type="OrthoDB" id="274922at2759"/>
<evidence type="ECO:0000256" key="8">
    <source>
        <dbReference type="ARBA" id="ARBA00023010"/>
    </source>
</evidence>
<evidence type="ECO:0000256" key="12">
    <source>
        <dbReference type="ARBA" id="ARBA00023186"/>
    </source>
</evidence>
<accession>A0A9P4HDJ8</accession>
<keyword evidence="18" id="KW-1185">Reference proteome</keyword>
<comment type="subunit">
    <text evidence="14">Heterohexamer; composed of 3 copies of TIM9 and 3 copies of TIM10, named soluble 70 kDa complex. Associates directly with the TIM22 complex, whose core is composed of TIM22 and TIM54. Interacts with the transmembrane regions of multi-pass transmembrane proteins in transit.</text>
</comment>
<dbReference type="EMBL" id="ML978168">
    <property type="protein sequence ID" value="KAF2033101.1"/>
    <property type="molecule type" value="Genomic_DNA"/>
</dbReference>
<evidence type="ECO:0000313" key="18">
    <source>
        <dbReference type="Proteomes" id="UP000799777"/>
    </source>
</evidence>
<dbReference type="FunFam" id="1.10.287.810:FF:000002">
    <property type="entry name" value="Mitochondrial import inner membrane translocase subunit tim10"/>
    <property type="match status" value="1"/>
</dbReference>
<dbReference type="GO" id="GO:0005743">
    <property type="term" value="C:mitochondrial inner membrane"/>
    <property type="evidence" value="ECO:0007669"/>
    <property type="project" value="UniProtKB-SubCell"/>
</dbReference>
<dbReference type="Proteomes" id="UP000799777">
    <property type="component" value="Unassembled WGS sequence"/>
</dbReference>
<keyword evidence="12 15" id="KW-0143">Chaperone</keyword>
<feature type="domain" description="Tim10-like" evidence="16">
    <location>
        <begin position="13"/>
        <end position="75"/>
    </location>
</feature>
<evidence type="ECO:0000256" key="2">
    <source>
        <dbReference type="ARBA" id="ARBA00006720"/>
    </source>
</evidence>
<dbReference type="PANTHER" id="PTHR11038">
    <property type="entry name" value="MITOCHONDRIAL IMPORT INNER MEMBRANE TRANSLOCASE SUBUNIT TIM10"/>
    <property type="match status" value="1"/>
</dbReference>
<evidence type="ECO:0000256" key="13">
    <source>
        <dbReference type="ARBA" id="ARBA00055537"/>
    </source>
</evidence>
<evidence type="ECO:0000256" key="6">
    <source>
        <dbReference type="ARBA" id="ARBA00022833"/>
    </source>
</evidence>
<evidence type="ECO:0000256" key="11">
    <source>
        <dbReference type="ARBA" id="ARBA00023157"/>
    </source>
</evidence>
<protein>
    <recommendedName>
        <fullName evidence="15">Mitochondrial import inner membrane translocase subunit</fullName>
    </recommendedName>
</protein>
<dbReference type="GO" id="GO:0015031">
    <property type="term" value="P:protein transport"/>
    <property type="evidence" value="ECO:0007669"/>
    <property type="project" value="UniProtKB-KW"/>
</dbReference>
<organism evidence="17 18">
    <name type="scientific">Setomelanomma holmii</name>
    <dbReference type="NCBI Taxonomy" id="210430"/>
    <lineage>
        <taxon>Eukaryota</taxon>
        <taxon>Fungi</taxon>
        <taxon>Dikarya</taxon>
        <taxon>Ascomycota</taxon>
        <taxon>Pezizomycotina</taxon>
        <taxon>Dothideomycetes</taxon>
        <taxon>Pleosporomycetidae</taxon>
        <taxon>Pleosporales</taxon>
        <taxon>Pleosporineae</taxon>
        <taxon>Phaeosphaeriaceae</taxon>
        <taxon>Setomelanomma</taxon>
    </lineage>
</organism>
<comment type="function">
    <text evidence="15">Mitochondrial intermembrane chaperone that participates in the import and insertion of some multi-pass transmembrane proteins into the mitochondrial inner membrane. Also required for the transfer of beta-barrel precursors from the TOM complex to the sorting and assembly machinery (SAM complex) of the outer membrane. Acts as a chaperone-like protein that protects the hydrophobic precursors from aggregation and guide them through the mitochondrial intermembrane space.</text>
</comment>
<name>A0A9P4HDJ8_9PLEO</name>
<dbReference type="InterPro" id="IPR035427">
    <property type="entry name" value="Tim10-like_dom_sf"/>
</dbReference>
<dbReference type="GO" id="GO:0045039">
    <property type="term" value="P:protein insertion into mitochondrial inner membrane"/>
    <property type="evidence" value="ECO:0007669"/>
    <property type="project" value="UniProtKB-ARBA"/>
</dbReference>
<keyword evidence="7 15" id="KW-0653">Protein transport</keyword>
<dbReference type="Pfam" id="PF02953">
    <property type="entry name" value="zf-Tim10_DDP"/>
    <property type="match status" value="1"/>
</dbReference>
<sequence length="92" mass="9906">MGGRPQITSEQKIAQAEAEIDMVSDMYSRLLKSCTSKCLDTSYREADLNKGESVCLDRCVAKFFEVNVKVSEKMQGEAQGRGGGGGGMFGGM</sequence>
<keyword evidence="11 15" id="KW-1015">Disulfide bond</keyword>
<keyword evidence="3 15" id="KW-0813">Transport</keyword>
<gene>
    <name evidence="17" type="ORF">EK21DRAFT_98421</name>
</gene>
<evidence type="ECO:0000256" key="15">
    <source>
        <dbReference type="RuleBase" id="RU367043"/>
    </source>
</evidence>
<dbReference type="Gene3D" id="1.10.287.810">
    <property type="entry name" value="Mitochondrial import inner membrane translocase subunit tim13 like domains"/>
    <property type="match status" value="1"/>
</dbReference>
<evidence type="ECO:0000256" key="10">
    <source>
        <dbReference type="ARBA" id="ARBA00023136"/>
    </source>
</evidence>